<dbReference type="EMBL" id="CP005078">
    <property type="protein sequence ID" value="AGM26134.1"/>
    <property type="molecule type" value="Genomic_DNA"/>
</dbReference>
<proteinExistence type="predicted"/>
<protein>
    <submittedName>
        <fullName evidence="5">ABC-2 type transport system ATP-binding protein</fullName>
    </submittedName>
</protein>
<evidence type="ECO:0000256" key="2">
    <source>
        <dbReference type="ARBA" id="ARBA00022741"/>
    </source>
</evidence>
<dbReference type="PANTHER" id="PTHR42939">
    <property type="entry name" value="ABC TRANSPORTER ATP-BINDING PROTEIN ALBC-RELATED"/>
    <property type="match status" value="1"/>
</dbReference>
<accession>R4UE27</accession>
<dbReference type="Gene3D" id="3.40.50.300">
    <property type="entry name" value="P-loop containing nucleotide triphosphate hydrolases"/>
    <property type="match status" value="1"/>
</dbReference>
<dbReference type="SUPFAM" id="SSF52540">
    <property type="entry name" value="P-loop containing nucleoside triphosphate hydrolases"/>
    <property type="match status" value="1"/>
</dbReference>
<dbReference type="OrthoDB" id="9778547at2"/>
<dbReference type="Pfam" id="PF00005">
    <property type="entry name" value="ABC_tran"/>
    <property type="match status" value="1"/>
</dbReference>
<feature type="domain" description="ABC transporter" evidence="4">
    <location>
        <begin position="4"/>
        <end position="229"/>
    </location>
</feature>
<dbReference type="GO" id="GO:0016887">
    <property type="term" value="F:ATP hydrolysis activity"/>
    <property type="evidence" value="ECO:0007669"/>
    <property type="project" value="InterPro"/>
</dbReference>
<dbReference type="PROSITE" id="PS00211">
    <property type="entry name" value="ABC_TRANSPORTER_1"/>
    <property type="match status" value="1"/>
</dbReference>
<evidence type="ECO:0000256" key="3">
    <source>
        <dbReference type="ARBA" id="ARBA00022840"/>
    </source>
</evidence>
<evidence type="ECO:0000313" key="5">
    <source>
        <dbReference type="EMBL" id="AGM26134.1"/>
    </source>
</evidence>
<dbReference type="AlphaFoldDB" id="R4UE27"/>
<gene>
    <name evidence="5" type="primary">bcrA2</name>
    <name evidence="5" type="ORF">SSYRP_v1c05440</name>
</gene>
<dbReference type="PATRIC" id="fig|1276229.3.peg.539"/>
<dbReference type="InterPro" id="IPR027417">
    <property type="entry name" value="P-loop_NTPase"/>
</dbReference>
<dbReference type="HOGENOM" id="CLU_000604_1_2_14"/>
<evidence type="ECO:0000256" key="1">
    <source>
        <dbReference type="ARBA" id="ARBA00022448"/>
    </source>
</evidence>
<dbReference type="CDD" id="cd03230">
    <property type="entry name" value="ABC_DR_subfamily_A"/>
    <property type="match status" value="1"/>
</dbReference>
<keyword evidence="3 5" id="KW-0067">ATP-binding</keyword>
<dbReference type="GO" id="GO:0005524">
    <property type="term" value="F:ATP binding"/>
    <property type="evidence" value="ECO:0007669"/>
    <property type="project" value="UniProtKB-KW"/>
</dbReference>
<dbReference type="SMART" id="SM00382">
    <property type="entry name" value="AAA"/>
    <property type="match status" value="1"/>
</dbReference>
<reference evidence="5 6" key="1">
    <citation type="journal article" date="2013" name="Genome Biol. Evol.">
        <title>Complete genomes of two dipteran-associated spiroplasmas provided insights into the origin, dynamics, and impacts of viral invasion in spiroplasma.</title>
        <authorList>
            <person name="Ku C."/>
            <person name="Lo W.S."/>
            <person name="Chen L.L."/>
            <person name="Kuo C.H."/>
        </authorList>
    </citation>
    <scope>NUCLEOTIDE SEQUENCE [LARGE SCALE GENOMIC DNA]</scope>
    <source>
        <strain evidence="5">EA-1</strain>
    </source>
</reference>
<dbReference type="STRING" id="1276229.SSYRP_v1c05440"/>
<dbReference type="eggNOG" id="COG1131">
    <property type="taxonomic scope" value="Bacteria"/>
</dbReference>
<dbReference type="Proteomes" id="UP000013963">
    <property type="component" value="Chromosome"/>
</dbReference>
<dbReference type="InterPro" id="IPR003593">
    <property type="entry name" value="AAA+_ATPase"/>
</dbReference>
<keyword evidence="2" id="KW-0547">Nucleotide-binding</keyword>
<sequence length="243" mass="27447">MEIIKFNNVTKRYNAQKGVFDISFTINKGEIFGFLGPSGSGKTTIMRILLGFLKEDCGDISINNLDPTTKSHLINREIGFIAGEQIIPNNMSIKGYLKFYAQLRGIKDLTKMEALIKYFDLDTSGKIKKMSKGMKQKLAIITAFMGDFSIYVLDEPTSGLDPVMQNNFVKLVKKEKAAGKTILLCSHIMREVEVLCDRLTILKKGRLVHTSTLAAIHEEQKTVEEKFWECYGQDEMGELLNVF</sequence>
<organism evidence="5 6">
    <name type="scientific">Spiroplasma syrphidicola EA-1</name>
    <dbReference type="NCBI Taxonomy" id="1276229"/>
    <lineage>
        <taxon>Bacteria</taxon>
        <taxon>Bacillati</taxon>
        <taxon>Mycoplasmatota</taxon>
        <taxon>Mollicutes</taxon>
        <taxon>Entomoplasmatales</taxon>
        <taxon>Spiroplasmataceae</taxon>
        <taxon>Spiroplasma</taxon>
    </lineage>
</organism>
<keyword evidence="6" id="KW-1185">Reference proteome</keyword>
<dbReference type="InterPro" id="IPR017871">
    <property type="entry name" value="ABC_transporter-like_CS"/>
</dbReference>
<dbReference type="PROSITE" id="PS50893">
    <property type="entry name" value="ABC_TRANSPORTER_2"/>
    <property type="match status" value="1"/>
</dbReference>
<dbReference type="InterPro" id="IPR003439">
    <property type="entry name" value="ABC_transporter-like_ATP-bd"/>
</dbReference>
<dbReference type="KEGG" id="ssyr:SSYRP_v1c05440"/>
<name>R4UE27_9MOLU</name>
<keyword evidence="1" id="KW-0813">Transport</keyword>
<evidence type="ECO:0000313" key="6">
    <source>
        <dbReference type="Proteomes" id="UP000013963"/>
    </source>
</evidence>
<dbReference type="PANTHER" id="PTHR42939:SF1">
    <property type="entry name" value="ABC TRANSPORTER ATP-BINDING PROTEIN ALBC-RELATED"/>
    <property type="match status" value="1"/>
</dbReference>
<dbReference type="InterPro" id="IPR051782">
    <property type="entry name" value="ABC_Transporter_VariousFunc"/>
</dbReference>
<dbReference type="RefSeq" id="WP_016340780.1">
    <property type="nucleotide sequence ID" value="NC_021284.1"/>
</dbReference>
<evidence type="ECO:0000259" key="4">
    <source>
        <dbReference type="PROSITE" id="PS50893"/>
    </source>
</evidence>